<feature type="domain" description="Trehalase-like N-terminal" evidence="2">
    <location>
        <begin position="40"/>
        <end position="132"/>
    </location>
</feature>
<dbReference type="AlphaFoldDB" id="A0A0C3BWQ1"/>
<dbReference type="GO" id="GO:0004553">
    <property type="term" value="F:hydrolase activity, hydrolyzing O-glycosyl compounds"/>
    <property type="evidence" value="ECO:0007669"/>
    <property type="project" value="UniProtKB-ARBA"/>
</dbReference>
<name>A0A0C3BWQ1_HEBCY</name>
<dbReference type="InterPro" id="IPR012341">
    <property type="entry name" value="6hp_glycosidase-like_sf"/>
</dbReference>
<evidence type="ECO:0000259" key="1">
    <source>
        <dbReference type="Pfam" id="PF00723"/>
    </source>
</evidence>
<reference evidence="3 4" key="1">
    <citation type="submission" date="2014-04" db="EMBL/GenBank/DDBJ databases">
        <authorList>
            <consortium name="DOE Joint Genome Institute"/>
            <person name="Kuo A."/>
            <person name="Gay G."/>
            <person name="Dore J."/>
            <person name="Kohler A."/>
            <person name="Nagy L.G."/>
            <person name="Floudas D."/>
            <person name="Copeland A."/>
            <person name="Barry K.W."/>
            <person name="Cichocki N."/>
            <person name="Veneault-Fourrey C."/>
            <person name="LaButti K."/>
            <person name="Lindquist E.A."/>
            <person name="Lipzen A."/>
            <person name="Lundell T."/>
            <person name="Morin E."/>
            <person name="Murat C."/>
            <person name="Sun H."/>
            <person name="Tunlid A."/>
            <person name="Henrissat B."/>
            <person name="Grigoriev I.V."/>
            <person name="Hibbett D.S."/>
            <person name="Martin F."/>
            <person name="Nordberg H.P."/>
            <person name="Cantor M.N."/>
            <person name="Hua S.X."/>
        </authorList>
    </citation>
    <scope>NUCLEOTIDE SEQUENCE [LARGE SCALE GENOMIC DNA]</scope>
    <source>
        <strain evidence="4">h7</strain>
    </source>
</reference>
<dbReference type="InterPro" id="IPR045582">
    <property type="entry name" value="Trehalase-like_N"/>
</dbReference>
<evidence type="ECO:0000313" key="3">
    <source>
        <dbReference type="EMBL" id="KIM36509.1"/>
    </source>
</evidence>
<dbReference type="InterPro" id="IPR011613">
    <property type="entry name" value="GH15-like"/>
</dbReference>
<accession>A0A0C3BWQ1</accession>
<organism evidence="3 4">
    <name type="scientific">Hebeloma cylindrosporum</name>
    <dbReference type="NCBI Taxonomy" id="76867"/>
    <lineage>
        <taxon>Eukaryota</taxon>
        <taxon>Fungi</taxon>
        <taxon>Dikarya</taxon>
        <taxon>Basidiomycota</taxon>
        <taxon>Agaricomycotina</taxon>
        <taxon>Agaricomycetes</taxon>
        <taxon>Agaricomycetidae</taxon>
        <taxon>Agaricales</taxon>
        <taxon>Agaricineae</taxon>
        <taxon>Hymenogastraceae</taxon>
        <taxon>Hebeloma</taxon>
    </lineage>
</organism>
<dbReference type="Pfam" id="PF00723">
    <property type="entry name" value="Glyco_hydro_15"/>
    <property type="match status" value="1"/>
</dbReference>
<dbReference type="EMBL" id="KN831804">
    <property type="protein sequence ID" value="KIM36509.1"/>
    <property type="molecule type" value="Genomic_DNA"/>
</dbReference>
<sequence>MLQHAVKVRLIPFSTLHLQHRSYKRVMNLINPRDERLYIPIADHGLIGNLRTAALVSMDGSIESYCVPNFDSPSIFARILDKDKGGHFSIMPTIPFSAKQNYLASSNVLQTKFMNDAGVVSVTDFLPRPKKDPADSHTTPKPLLQWLVRRVECIRGRLPILMQCAPAFHYGMHDHTTTIIDDESVPIAIPHGVQQKKAVFVSENLTLDLRYVVENTGAAAADGGMTLPEVSLDFLDLSSKGHRGLAVQTLVELTEGQCVTFILRTPPSPDVVAAQTSLINPRRAPDDPFLTKELVGSILQTTNRYWYDWVSQNTYTGSWKESVLRSALALKLLVYEPTGAVVASPTFSLPEYIGGVRNWDYRASWIRDSSFTLYALIRLGFTEEANSYLEFIFERLRNKNPDGSLQIMYTIHGGKDLEELELLHLDGHKGSRPVRIGNGAADHIQLDIYGELMDCIYLGQKFGKPLGYDDWVLVRELVDFVVKQVKEPDLSIWYYNPPCSHKKVCYDLSCWYREVRNKKRHFTYSKVMLWVALDRGLRLAEKRSLPCPNRATWLATRDQLYEEIMEKSWNKEGKFFGQSYEDHNSIKGAHEPRIGLAK</sequence>
<dbReference type="Gene3D" id="1.50.10.10">
    <property type="match status" value="1"/>
</dbReference>
<dbReference type="GO" id="GO:0005975">
    <property type="term" value="P:carbohydrate metabolic process"/>
    <property type="evidence" value="ECO:0007669"/>
    <property type="project" value="InterPro"/>
</dbReference>
<keyword evidence="3" id="KW-0378">Hydrolase</keyword>
<reference evidence="4" key="2">
    <citation type="submission" date="2015-01" db="EMBL/GenBank/DDBJ databases">
        <title>Evolutionary Origins and Diversification of the Mycorrhizal Mutualists.</title>
        <authorList>
            <consortium name="DOE Joint Genome Institute"/>
            <consortium name="Mycorrhizal Genomics Consortium"/>
            <person name="Kohler A."/>
            <person name="Kuo A."/>
            <person name="Nagy L.G."/>
            <person name="Floudas D."/>
            <person name="Copeland A."/>
            <person name="Barry K.W."/>
            <person name="Cichocki N."/>
            <person name="Veneault-Fourrey C."/>
            <person name="LaButti K."/>
            <person name="Lindquist E.A."/>
            <person name="Lipzen A."/>
            <person name="Lundell T."/>
            <person name="Morin E."/>
            <person name="Murat C."/>
            <person name="Riley R."/>
            <person name="Ohm R."/>
            <person name="Sun H."/>
            <person name="Tunlid A."/>
            <person name="Henrissat B."/>
            <person name="Grigoriev I.V."/>
            <person name="Hibbett D.S."/>
            <person name="Martin F."/>
        </authorList>
    </citation>
    <scope>NUCLEOTIDE SEQUENCE [LARGE SCALE GENOMIC DNA]</scope>
    <source>
        <strain evidence="4">h7</strain>
    </source>
</reference>
<evidence type="ECO:0000313" key="4">
    <source>
        <dbReference type="Proteomes" id="UP000053424"/>
    </source>
</evidence>
<evidence type="ECO:0000259" key="2">
    <source>
        <dbReference type="Pfam" id="PF19291"/>
    </source>
</evidence>
<dbReference type="Proteomes" id="UP000053424">
    <property type="component" value="Unassembled WGS sequence"/>
</dbReference>
<dbReference type="PANTHER" id="PTHR31616">
    <property type="entry name" value="TREHALASE"/>
    <property type="match status" value="1"/>
</dbReference>
<dbReference type="PANTHER" id="PTHR31616:SF0">
    <property type="entry name" value="GLUCAN 1,4-ALPHA-GLUCOSIDASE"/>
    <property type="match status" value="1"/>
</dbReference>
<dbReference type="HOGENOM" id="CLU_010399_2_1_1"/>
<protein>
    <submittedName>
        <fullName evidence="3">Glycoside hydrolase family 15 protein</fullName>
    </submittedName>
</protein>
<keyword evidence="4" id="KW-1185">Reference proteome</keyword>
<feature type="domain" description="GH15-like" evidence="1">
    <location>
        <begin position="320"/>
        <end position="582"/>
    </location>
</feature>
<proteinExistence type="predicted"/>
<dbReference type="SUPFAM" id="SSF48208">
    <property type="entry name" value="Six-hairpin glycosidases"/>
    <property type="match status" value="1"/>
</dbReference>
<dbReference type="InterPro" id="IPR008928">
    <property type="entry name" value="6-hairpin_glycosidase_sf"/>
</dbReference>
<dbReference type="Pfam" id="PF19291">
    <property type="entry name" value="TREH_N"/>
    <property type="match status" value="1"/>
</dbReference>
<dbReference type="OrthoDB" id="406733at2759"/>
<gene>
    <name evidence="3" type="ORF">M413DRAFT_287833</name>
</gene>